<dbReference type="PANTHER" id="PTHR42949:SF3">
    <property type="entry name" value="ANAEROBIC GLYCEROL-3-PHOSPHATE DEHYDROGENASE SUBUNIT B"/>
    <property type="match status" value="1"/>
</dbReference>
<feature type="compositionally biased region" description="Low complexity" evidence="2">
    <location>
        <begin position="499"/>
        <end position="522"/>
    </location>
</feature>
<reference evidence="4 5" key="1">
    <citation type="submission" date="2024-08" db="EMBL/GenBank/DDBJ databases">
        <title>Heavy metals resistant antinobacteria isolated from wastewater.</title>
        <authorList>
            <person name="Roman Ponce B."/>
            <person name="Blanco Mercado M.A."/>
            <person name="Avila Aldana I.N."/>
            <person name="Morales Arrieta S."/>
        </authorList>
    </citation>
    <scope>NUCLEOTIDE SEQUENCE [LARGE SCALE GENOMIC DNA]</scope>
    <source>
        <strain evidence="5">sma-1</strain>
    </source>
</reference>
<evidence type="ECO:0000259" key="3">
    <source>
        <dbReference type="Pfam" id="PF07992"/>
    </source>
</evidence>
<dbReference type="Proteomes" id="UP001589643">
    <property type="component" value="Unassembled WGS sequence"/>
</dbReference>
<protein>
    <submittedName>
        <fullName evidence="4">FAD-dependent oxidoreductase</fullName>
    </submittedName>
</protein>
<feature type="region of interest" description="Disordered" evidence="2">
    <location>
        <begin position="485"/>
        <end position="529"/>
    </location>
</feature>
<comment type="caution">
    <text evidence="4">The sequence shown here is derived from an EMBL/GenBank/DDBJ whole genome shotgun (WGS) entry which is preliminary data.</text>
</comment>
<dbReference type="Gene3D" id="3.50.50.60">
    <property type="entry name" value="FAD/NAD(P)-binding domain"/>
    <property type="match status" value="2"/>
</dbReference>
<dbReference type="InterPro" id="IPR041854">
    <property type="entry name" value="BFD-like_2Fe2S-bd_dom_sf"/>
</dbReference>
<dbReference type="SUPFAM" id="SSF51905">
    <property type="entry name" value="FAD/NAD(P)-binding domain"/>
    <property type="match status" value="1"/>
</dbReference>
<dbReference type="PRINTS" id="PR00368">
    <property type="entry name" value="FADPNR"/>
</dbReference>
<keyword evidence="5" id="KW-1185">Reference proteome</keyword>
<dbReference type="Pfam" id="PF07992">
    <property type="entry name" value="Pyr_redox_2"/>
    <property type="match status" value="1"/>
</dbReference>
<dbReference type="PANTHER" id="PTHR42949">
    <property type="entry name" value="ANAEROBIC GLYCEROL-3-PHOSPHATE DEHYDROGENASE SUBUNIT B"/>
    <property type="match status" value="1"/>
</dbReference>
<evidence type="ECO:0000256" key="1">
    <source>
        <dbReference type="ARBA" id="ARBA00023002"/>
    </source>
</evidence>
<gene>
    <name evidence="4" type="ORF">AB7P39_01065</name>
</gene>
<dbReference type="RefSeq" id="WP_114588744.1">
    <property type="nucleotide sequence ID" value="NZ_JBHLHV010000001.1"/>
</dbReference>
<feature type="domain" description="FAD/NAD(P)-binding" evidence="3">
    <location>
        <begin position="8"/>
        <end position="338"/>
    </location>
</feature>
<proteinExistence type="predicted"/>
<organism evidence="4 5">
    <name type="scientific">Microbacterium plantarum</name>
    <dbReference type="NCBI Taxonomy" id="1816425"/>
    <lineage>
        <taxon>Bacteria</taxon>
        <taxon>Bacillati</taxon>
        <taxon>Actinomycetota</taxon>
        <taxon>Actinomycetes</taxon>
        <taxon>Micrococcales</taxon>
        <taxon>Microbacteriaceae</taxon>
        <taxon>Microbacterium</taxon>
    </lineage>
</organism>
<sequence>MSVENRADLAVVGAGPAGLSAAVTAAETGLRVVLVDAGTQTGGQYWRHPDERHLDAFADPEHTGHHHWEHYRGLRDRLRRQVETGGVVHRAGRQVWRIDREAAGGFLMRTTAVTGVDAAAAVDRAIRAERVVLAPGAYDRQLPVPGWTLPGVMAAGGVQAMLKANQVAAGRRAVVAGTGPFLLSVAAGLARAGVEVVAVCDANALSRWAATPLRALQEPGKLIEGVGYATTFVRERIPLRTRTIVTSVAGEGRVTGATVARVDAAGRVRPGTERTLDVDLVAFGWGFTPQIELVVGAGAETRIDVDGSLVAVVDGDQRTSVPGLYAAGEATGIGGAVQSCAEGELAALAAAVDAGLAVPMASARRLRRRIARGRSFAVGMHRASPVPEQWATWLRDDTLVCRCEEVPVSAVRDTVTDLAADDARDVRVTARPGMGMCQGRVCGFALSCLVGQETGRPRRAADVEPLVRRPIGTPLRVADLAELAEPTAQAEPPGSADLAGFAGPAGFTAAADPADLPDSADLSPRKERS</sequence>
<evidence type="ECO:0000313" key="4">
    <source>
        <dbReference type="EMBL" id="MFB8891424.1"/>
    </source>
</evidence>
<dbReference type="InterPro" id="IPR051691">
    <property type="entry name" value="Metab_Enz_Cyan_OpOx_G3PDH"/>
</dbReference>
<dbReference type="InterPro" id="IPR036188">
    <property type="entry name" value="FAD/NAD-bd_sf"/>
</dbReference>
<evidence type="ECO:0000313" key="5">
    <source>
        <dbReference type="Proteomes" id="UP001589643"/>
    </source>
</evidence>
<dbReference type="PIRSF" id="PIRSF037495">
    <property type="entry name" value="Opine_OX_OoxA/HcnB"/>
    <property type="match status" value="1"/>
</dbReference>
<dbReference type="InterPro" id="IPR023753">
    <property type="entry name" value="FAD/NAD-binding_dom"/>
</dbReference>
<name>A0ABV5EN80_9MICO</name>
<dbReference type="PRINTS" id="PR00411">
    <property type="entry name" value="PNDRDTASEI"/>
</dbReference>
<accession>A0ABV5EN80</accession>
<dbReference type="EMBL" id="JBHLHV010000001">
    <property type="protein sequence ID" value="MFB8891424.1"/>
    <property type="molecule type" value="Genomic_DNA"/>
</dbReference>
<dbReference type="Gene3D" id="1.10.10.1100">
    <property type="entry name" value="BFD-like [2Fe-2S]-binding domain"/>
    <property type="match status" value="1"/>
</dbReference>
<keyword evidence="1" id="KW-0560">Oxidoreductase</keyword>
<evidence type="ECO:0000256" key="2">
    <source>
        <dbReference type="SAM" id="MobiDB-lite"/>
    </source>
</evidence>
<dbReference type="InterPro" id="IPR017224">
    <property type="entry name" value="Opine_Oxase_asu/HCN_bsu"/>
</dbReference>